<evidence type="ECO:0000313" key="2">
    <source>
        <dbReference type="Proteomes" id="UP000264980"/>
    </source>
</evidence>
<organism evidence="1 2">
    <name type="scientific">Erwinia tracheiphila</name>
    <dbReference type="NCBI Taxonomy" id="65700"/>
    <lineage>
        <taxon>Bacteria</taxon>
        <taxon>Pseudomonadati</taxon>
        <taxon>Pseudomonadota</taxon>
        <taxon>Gammaproteobacteria</taxon>
        <taxon>Enterobacterales</taxon>
        <taxon>Erwiniaceae</taxon>
        <taxon>Erwinia</taxon>
    </lineage>
</organism>
<dbReference type="EMBL" id="CP013970">
    <property type="protein sequence ID" value="AXF77809.1"/>
    <property type="molecule type" value="Genomic_DNA"/>
</dbReference>
<reference evidence="1 2" key="1">
    <citation type="submission" date="2016-01" db="EMBL/GenBank/DDBJ databases">
        <authorList>
            <person name="Oliw E.H."/>
        </authorList>
    </citation>
    <scope>NUCLEOTIDE SEQUENCE [LARGE SCALE GENOMIC DNA]</scope>
    <source>
        <strain evidence="1 2">MDcuke</strain>
    </source>
</reference>
<protein>
    <submittedName>
        <fullName evidence="1">Uncharacterized protein</fullName>
    </submittedName>
</protein>
<name>A0A345CWJ2_9GAMM</name>
<dbReference type="Proteomes" id="UP000264980">
    <property type="component" value="Chromosome"/>
</dbReference>
<sequence>MPSYQDVCKELASEDSRLVKAIWNALKRPDVIKDMFIIYFSYELLKMRNDERENKTSARDEILKINSRAAKILSDYVNRKLATEVAASALSTIVINSVNFKTIAFAAINRYSIWAVRVVNVYGYAQRASESSRRLKHWHPEHYEFLYKNEIEMLYFIIEPSIQKSIKNSSGDKGLGRLIKIIYSLIK</sequence>
<accession>A0A345CWJ2</accession>
<gene>
    <name evidence="1" type="ORF">AV903_20020</name>
</gene>
<proteinExistence type="predicted"/>
<dbReference type="AlphaFoldDB" id="A0A345CWJ2"/>
<evidence type="ECO:0000313" key="1">
    <source>
        <dbReference type="EMBL" id="AXF77809.1"/>
    </source>
</evidence>